<accession>A0A2N3KVR8</accession>
<evidence type="ECO:0000313" key="1">
    <source>
        <dbReference type="EMBL" id="PKR54672.1"/>
    </source>
</evidence>
<reference evidence="1 2" key="1">
    <citation type="submission" date="2017-09" db="EMBL/GenBank/DDBJ databases">
        <title>Biodiversity and function of Thalassospira species in the particle-attached aromatic-hydrocarbon-degrading consortia from the surface seawater of the South China Sea.</title>
        <authorList>
            <person name="Dong C."/>
            <person name="Liu R."/>
            <person name="Shao Z."/>
        </authorList>
    </citation>
    <scope>NUCLEOTIDE SEQUENCE [LARGE SCALE GENOMIC DNA]</scope>
    <source>
        <strain evidence="1 2">CSC1P2</strain>
    </source>
</reference>
<organism evidence="1 2">
    <name type="scientific">Thalassospira marina</name>
    <dbReference type="NCBI Taxonomy" id="2048283"/>
    <lineage>
        <taxon>Bacteria</taxon>
        <taxon>Pseudomonadati</taxon>
        <taxon>Pseudomonadota</taxon>
        <taxon>Alphaproteobacteria</taxon>
        <taxon>Rhodospirillales</taxon>
        <taxon>Thalassospiraceae</taxon>
        <taxon>Thalassospira</taxon>
    </lineage>
</organism>
<name>A0A2N3KVR8_9PROT</name>
<proteinExistence type="predicted"/>
<protein>
    <submittedName>
        <fullName evidence="1">Uncharacterized protein</fullName>
    </submittedName>
</protein>
<sequence length="90" mass="9847">MVGNKAGPLMGPVFVFVLFFRPNAKAGQGGETSHWAIRIVKMFHGKHFGSVGHARQLSFDGYAAAFAQSGHKYHRLCTAWERCGLASRLA</sequence>
<evidence type="ECO:0000313" key="2">
    <source>
        <dbReference type="Proteomes" id="UP000233597"/>
    </source>
</evidence>
<gene>
    <name evidence="1" type="ORF">COO20_07945</name>
</gene>
<comment type="caution">
    <text evidence="1">The sequence shown here is derived from an EMBL/GenBank/DDBJ whole genome shotgun (WGS) entry which is preliminary data.</text>
</comment>
<dbReference type="Proteomes" id="UP000233597">
    <property type="component" value="Unassembled WGS sequence"/>
</dbReference>
<dbReference type="AlphaFoldDB" id="A0A2N3KVR8"/>
<dbReference type="EMBL" id="NWTK01000004">
    <property type="protein sequence ID" value="PKR54672.1"/>
    <property type="molecule type" value="Genomic_DNA"/>
</dbReference>